<reference evidence="2" key="1">
    <citation type="submission" date="2016-10" db="EMBL/GenBank/DDBJ databases">
        <authorList>
            <person name="Varghese N."/>
            <person name="Submissions S."/>
        </authorList>
    </citation>
    <scope>NUCLEOTIDE SEQUENCE [LARGE SCALE GENOMIC DNA]</scope>
    <source>
        <strain evidence="2">XBD2006</strain>
    </source>
</reference>
<dbReference type="Proteomes" id="UP000183047">
    <property type="component" value="Unassembled WGS sequence"/>
</dbReference>
<organism evidence="1 2">
    <name type="scientific">Butyrivibrio hungatei</name>
    <dbReference type="NCBI Taxonomy" id="185008"/>
    <lineage>
        <taxon>Bacteria</taxon>
        <taxon>Bacillati</taxon>
        <taxon>Bacillota</taxon>
        <taxon>Clostridia</taxon>
        <taxon>Lachnospirales</taxon>
        <taxon>Lachnospiraceae</taxon>
        <taxon>Butyrivibrio</taxon>
    </lineage>
</organism>
<name>A0A1G5AE83_9FIRM</name>
<dbReference type="AlphaFoldDB" id="A0A1G5AE83"/>
<keyword evidence="2" id="KW-1185">Reference proteome</keyword>
<evidence type="ECO:0000313" key="1">
    <source>
        <dbReference type="EMBL" id="SCX76187.1"/>
    </source>
</evidence>
<accession>A0A1G5AE83</accession>
<sequence>MNKSSNWYKLDNAAKIVPSTARGANTRVFRITCELKENIDGEILQRVLDETIEEFPFFNCVLHRGLFWYYLEDSDLKAVVEEEKTPACMPLYYPGRKNLLYRVNYFKKRINLEMFHVLADGTGAFMFFRSLIIRYIQEKHGIDADIKPVDEFSLEEKNVDAFGDFYSKQKGLKQLKEMSSVKAYQISGEIDNDLLPHLVEGTVSSSKFYEAAKAHNTTVGVMCVAVYIKAVLMGMNRIQKRKHIVVSVPVNLRNFFKSGTARNFFGVISIDYNPAKCDGELNTIIDFVDKSFKEKLSPESIEQTMNSYSALEHNIGIKVIPLPIKNIGIGFFDKNAKRGITSSMSNLGQIKMPDAVADYIDRFSAFMTAQSQQITVCSYMDKMVFGEVSPFKTHKVMLNFFRLLTEMGMEVELGTNDYDEEQ</sequence>
<dbReference type="EMBL" id="FMUR01000003">
    <property type="protein sequence ID" value="SCX76187.1"/>
    <property type="molecule type" value="Genomic_DNA"/>
</dbReference>
<gene>
    <name evidence="1" type="ORF">SAMN02910451_00170</name>
</gene>
<evidence type="ECO:0008006" key="3">
    <source>
        <dbReference type="Google" id="ProtNLM"/>
    </source>
</evidence>
<dbReference type="RefSeq" id="WP_026666576.1">
    <property type="nucleotide sequence ID" value="NZ_FMUR01000003.1"/>
</dbReference>
<protein>
    <recommendedName>
        <fullName evidence="3">Alcohol acetyltransferase</fullName>
    </recommendedName>
</protein>
<dbReference type="OrthoDB" id="4876345at2"/>
<proteinExistence type="predicted"/>
<evidence type="ECO:0000313" key="2">
    <source>
        <dbReference type="Proteomes" id="UP000183047"/>
    </source>
</evidence>
<dbReference type="STRING" id="185008.bhn_I1084"/>